<sequence>MKVKNGLLACVLSFAGVAAVAPHAAMAGPTNAGLNGTINFVGSMDPTGNATCPFQGLNAGTGILTQLGKVAFVAADCIFPSPTGLYASGTLTLTATSGDTVSGTYAGSFIPINNGAAYQMSGVMFSITSGTGRYLNARGTGTLQGTQDASTGKGTITVSGTISY</sequence>
<comment type="caution">
    <text evidence="2">The sequence shown here is derived from an EMBL/GenBank/DDBJ whole genome shotgun (WGS) entry which is preliminary data.</text>
</comment>
<keyword evidence="3" id="KW-1185">Reference proteome</keyword>
<keyword evidence="1" id="KW-0732">Signal</keyword>
<feature type="signal peptide" evidence="1">
    <location>
        <begin position="1"/>
        <end position="27"/>
    </location>
</feature>
<organism evidence="2 3">
    <name type="scientific">Noviherbaspirillum pedocola</name>
    <dbReference type="NCBI Taxonomy" id="2801341"/>
    <lineage>
        <taxon>Bacteria</taxon>
        <taxon>Pseudomonadati</taxon>
        <taxon>Pseudomonadota</taxon>
        <taxon>Betaproteobacteria</taxon>
        <taxon>Burkholderiales</taxon>
        <taxon>Oxalobacteraceae</taxon>
        <taxon>Noviherbaspirillum</taxon>
    </lineage>
</organism>
<dbReference type="AlphaFoldDB" id="A0A934W9B4"/>
<dbReference type="EMBL" id="JAEPBG010000015">
    <property type="protein sequence ID" value="MBK4737878.1"/>
    <property type="molecule type" value="Genomic_DNA"/>
</dbReference>
<evidence type="ECO:0000313" key="2">
    <source>
        <dbReference type="EMBL" id="MBK4737878.1"/>
    </source>
</evidence>
<proteinExistence type="predicted"/>
<dbReference type="Proteomes" id="UP000622890">
    <property type="component" value="Unassembled WGS sequence"/>
</dbReference>
<dbReference type="RefSeq" id="WP_200596532.1">
    <property type="nucleotide sequence ID" value="NZ_JAEPBG010000015.1"/>
</dbReference>
<gene>
    <name evidence="2" type="ORF">JJB74_24925</name>
</gene>
<reference evidence="2" key="1">
    <citation type="submission" date="2021-01" db="EMBL/GenBank/DDBJ databases">
        <title>Genome sequence of strain Noviherbaspirillum sp. DKR-6.</title>
        <authorList>
            <person name="Chaudhary D.K."/>
        </authorList>
    </citation>
    <scope>NUCLEOTIDE SEQUENCE</scope>
    <source>
        <strain evidence="2">DKR-6</strain>
    </source>
</reference>
<name>A0A934W9B4_9BURK</name>
<protein>
    <recommendedName>
        <fullName evidence="4">DUF4402 domain-containing protein</fullName>
    </recommendedName>
</protein>
<feature type="chain" id="PRO_5037783912" description="DUF4402 domain-containing protein" evidence="1">
    <location>
        <begin position="28"/>
        <end position="164"/>
    </location>
</feature>
<evidence type="ECO:0000313" key="3">
    <source>
        <dbReference type="Proteomes" id="UP000622890"/>
    </source>
</evidence>
<evidence type="ECO:0000256" key="1">
    <source>
        <dbReference type="SAM" id="SignalP"/>
    </source>
</evidence>
<evidence type="ECO:0008006" key="4">
    <source>
        <dbReference type="Google" id="ProtNLM"/>
    </source>
</evidence>
<accession>A0A934W9B4</accession>